<evidence type="ECO:0000256" key="3">
    <source>
        <dbReference type="ARBA" id="ARBA00023211"/>
    </source>
</evidence>
<proteinExistence type="inferred from homology"/>
<dbReference type="InterPro" id="IPR006124">
    <property type="entry name" value="Metalloenzyme"/>
</dbReference>
<reference evidence="6 7" key="1">
    <citation type="journal article" date="2015" name="Genome Announc.">
        <title>Expanding the biotechnology potential of lactobacilli through comparative genomics of 213 strains and associated genera.</title>
        <authorList>
            <person name="Sun Z."/>
            <person name="Harris H.M."/>
            <person name="McCann A."/>
            <person name="Guo C."/>
            <person name="Argimon S."/>
            <person name="Zhang W."/>
            <person name="Yang X."/>
            <person name="Jeffery I.B."/>
            <person name="Cooney J.C."/>
            <person name="Kagawa T.F."/>
            <person name="Liu W."/>
            <person name="Song Y."/>
            <person name="Salvetti E."/>
            <person name="Wrobel A."/>
            <person name="Rasinkangas P."/>
            <person name="Parkhill J."/>
            <person name="Rea M.C."/>
            <person name="O'Sullivan O."/>
            <person name="Ritari J."/>
            <person name="Douillard F.P."/>
            <person name="Paul Ross R."/>
            <person name="Yang R."/>
            <person name="Briner A.E."/>
            <person name="Felis G.E."/>
            <person name="de Vos W.M."/>
            <person name="Barrangou R."/>
            <person name="Klaenhammer T.R."/>
            <person name="Caufield P.W."/>
            <person name="Cui Y."/>
            <person name="Zhang H."/>
            <person name="O'Toole P.W."/>
        </authorList>
    </citation>
    <scope>NUCLEOTIDE SEQUENCE [LARGE SCALE GENOMIC DNA]</scope>
    <source>
        <strain evidence="6 7">DSM 22689</strain>
    </source>
</reference>
<dbReference type="InterPro" id="IPR010045">
    <property type="entry name" value="DeoB"/>
</dbReference>
<name>A0A0R2CMS2_9LACO</name>
<dbReference type="GO" id="GO:0008973">
    <property type="term" value="F:phosphopentomutase activity"/>
    <property type="evidence" value="ECO:0007669"/>
    <property type="project" value="InterPro"/>
</dbReference>
<evidence type="ECO:0000256" key="2">
    <source>
        <dbReference type="ARBA" id="ARBA00022723"/>
    </source>
</evidence>
<dbReference type="PANTHER" id="PTHR21110">
    <property type="entry name" value="PHOSPHOPENTOMUTASE"/>
    <property type="match status" value="1"/>
</dbReference>
<keyword evidence="3" id="KW-0464">Manganese</keyword>
<dbReference type="PATRIC" id="fig|1423745.4.peg.528"/>
<organism evidence="6 7">
    <name type="scientific">Fructilactobacillus florum DSM 22689 = JCM 16035</name>
    <dbReference type="NCBI Taxonomy" id="1423745"/>
    <lineage>
        <taxon>Bacteria</taxon>
        <taxon>Bacillati</taxon>
        <taxon>Bacillota</taxon>
        <taxon>Bacilli</taxon>
        <taxon>Lactobacillales</taxon>
        <taxon>Lactobacillaceae</taxon>
        <taxon>Fructilactobacillus</taxon>
    </lineage>
</organism>
<evidence type="ECO:0000313" key="6">
    <source>
        <dbReference type="EMBL" id="KRM92370.1"/>
    </source>
</evidence>
<dbReference type="EMBL" id="AYZI01000002">
    <property type="protein sequence ID" value="KRM92370.1"/>
    <property type="molecule type" value="Genomic_DNA"/>
</dbReference>
<evidence type="ECO:0000313" key="7">
    <source>
        <dbReference type="Proteomes" id="UP000051586"/>
    </source>
</evidence>
<evidence type="ECO:0000259" key="5">
    <source>
        <dbReference type="Pfam" id="PF01676"/>
    </source>
</evidence>
<dbReference type="GO" id="GO:0009117">
    <property type="term" value="P:nucleotide metabolic process"/>
    <property type="evidence" value="ECO:0007669"/>
    <property type="project" value="InterPro"/>
</dbReference>
<gene>
    <name evidence="6" type="ORF">FC87_GL000503</name>
</gene>
<feature type="domain" description="Metalloenzyme" evidence="5">
    <location>
        <begin position="150"/>
        <end position="266"/>
    </location>
</feature>
<dbReference type="Gene3D" id="3.40.720.10">
    <property type="entry name" value="Alkaline Phosphatase, subunit A"/>
    <property type="match status" value="1"/>
</dbReference>
<evidence type="ECO:0000256" key="4">
    <source>
        <dbReference type="ARBA" id="ARBA00023235"/>
    </source>
</evidence>
<dbReference type="GO" id="GO:0000287">
    <property type="term" value="F:magnesium ion binding"/>
    <property type="evidence" value="ECO:0007669"/>
    <property type="project" value="InterPro"/>
</dbReference>
<dbReference type="STRING" id="1423745.GCA_001311215_01661"/>
<comment type="caution">
    <text evidence="6">The sequence shown here is derived from an EMBL/GenBank/DDBJ whole genome shotgun (WGS) entry which is preliminary data.</text>
</comment>
<dbReference type="GO" id="GO:0005829">
    <property type="term" value="C:cytosol"/>
    <property type="evidence" value="ECO:0007669"/>
    <property type="project" value="TreeGrafter"/>
</dbReference>
<dbReference type="SUPFAM" id="SSF53649">
    <property type="entry name" value="Alkaline phosphatase-like"/>
    <property type="match status" value="1"/>
</dbReference>
<dbReference type="GO" id="GO:0043094">
    <property type="term" value="P:metabolic compound salvage"/>
    <property type="evidence" value="ECO:0007669"/>
    <property type="project" value="InterPro"/>
</dbReference>
<keyword evidence="4" id="KW-0413">Isomerase</keyword>
<evidence type="ECO:0000256" key="1">
    <source>
        <dbReference type="ARBA" id="ARBA00010373"/>
    </source>
</evidence>
<sequence>MFIFGGLEVSDKRVIVVDLAALGLRVNNLSATHNSDNDTLVTHVLNQSSDFALPALHRLGLFNLYATAIGTQVGTQVPLVATYGLTRTRSLVNRPVSGLREMFDCSLPYRVTSVFEETARTGKSVIISRMVSYLFSQEFSTLIQVCTNELGFHKLDEQLAENDQGFFYLQLPELQSFGEAGQFSAFLDSLTRVDQALERLMGNLRADDLLLVVSSRIGDSQSQDGFSTYKRLPVMIYDRQQTQGRHFSNEPFVCEVGATVLAALGLQGRVTSPRHSLQSS</sequence>
<dbReference type="Pfam" id="PF01676">
    <property type="entry name" value="Metalloenzyme"/>
    <property type="match status" value="1"/>
</dbReference>
<accession>A0A0R2CMS2</accession>
<dbReference type="PANTHER" id="PTHR21110:SF0">
    <property type="entry name" value="PHOSPHOPENTOMUTASE"/>
    <property type="match status" value="1"/>
</dbReference>
<dbReference type="Proteomes" id="UP000051586">
    <property type="component" value="Unassembled WGS sequence"/>
</dbReference>
<comment type="similarity">
    <text evidence="1">Belongs to the phosphopentomutase family.</text>
</comment>
<keyword evidence="2" id="KW-0479">Metal-binding</keyword>
<protein>
    <recommendedName>
        <fullName evidence="5">Metalloenzyme domain-containing protein</fullName>
    </recommendedName>
</protein>
<dbReference type="InterPro" id="IPR017850">
    <property type="entry name" value="Alkaline_phosphatase_core_sf"/>
</dbReference>
<dbReference type="AlphaFoldDB" id="A0A0R2CMS2"/>